<feature type="transmembrane region" description="Helical" evidence="8">
    <location>
        <begin position="183"/>
        <end position="204"/>
    </location>
</feature>
<reference evidence="10" key="1">
    <citation type="submission" date="2021-06" db="EMBL/GenBank/DDBJ databases">
        <authorList>
            <person name="Kallberg Y."/>
            <person name="Tangrot J."/>
            <person name="Rosling A."/>
        </authorList>
    </citation>
    <scope>NUCLEOTIDE SEQUENCE</scope>
    <source>
        <strain evidence="10">87-6 pot B 2015</strain>
    </source>
</reference>
<name>A0A9N9G237_FUNMO</name>
<feature type="transmembrane region" description="Helical" evidence="8">
    <location>
        <begin position="46"/>
        <end position="79"/>
    </location>
</feature>
<feature type="transmembrane region" description="Helical" evidence="8">
    <location>
        <begin position="248"/>
        <end position="269"/>
    </location>
</feature>
<evidence type="ECO:0000259" key="9">
    <source>
        <dbReference type="Pfam" id="PF13813"/>
    </source>
</evidence>
<keyword evidence="6 8" id="KW-1133">Transmembrane helix</keyword>
<dbReference type="GO" id="GO:0008374">
    <property type="term" value="F:O-acyltransferase activity"/>
    <property type="evidence" value="ECO:0007669"/>
    <property type="project" value="InterPro"/>
</dbReference>
<dbReference type="GO" id="GO:0016020">
    <property type="term" value="C:membrane"/>
    <property type="evidence" value="ECO:0007669"/>
    <property type="project" value="UniProtKB-SubCell"/>
</dbReference>
<accession>A0A9N9G237</accession>
<keyword evidence="4" id="KW-0808">Transferase</keyword>
<proteinExistence type="inferred from homology"/>
<dbReference type="InterPro" id="IPR032805">
    <property type="entry name" value="Wax_synthase_dom"/>
</dbReference>
<dbReference type="Proteomes" id="UP000789375">
    <property type="component" value="Unassembled WGS sequence"/>
</dbReference>
<evidence type="ECO:0000256" key="4">
    <source>
        <dbReference type="ARBA" id="ARBA00022679"/>
    </source>
</evidence>
<comment type="pathway">
    <text evidence="2">Secondary metabolite biosynthesis.</text>
</comment>
<dbReference type="GO" id="GO:0006629">
    <property type="term" value="P:lipid metabolic process"/>
    <property type="evidence" value="ECO:0007669"/>
    <property type="project" value="InterPro"/>
</dbReference>
<dbReference type="Pfam" id="PF13813">
    <property type="entry name" value="MBOAT_2"/>
    <property type="match status" value="1"/>
</dbReference>
<evidence type="ECO:0000256" key="3">
    <source>
        <dbReference type="ARBA" id="ARBA00007282"/>
    </source>
</evidence>
<evidence type="ECO:0000256" key="1">
    <source>
        <dbReference type="ARBA" id="ARBA00004141"/>
    </source>
</evidence>
<comment type="similarity">
    <text evidence="3">Belongs to the wax synthase family.</text>
</comment>
<protein>
    <submittedName>
        <fullName evidence="10">7515_t:CDS:1</fullName>
    </submittedName>
</protein>
<dbReference type="PANTHER" id="PTHR31595:SF57">
    <property type="entry name" value="OS04G0481900 PROTEIN"/>
    <property type="match status" value="1"/>
</dbReference>
<keyword evidence="5 8" id="KW-0812">Transmembrane</keyword>
<evidence type="ECO:0000256" key="6">
    <source>
        <dbReference type="ARBA" id="ARBA00022989"/>
    </source>
</evidence>
<evidence type="ECO:0000256" key="8">
    <source>
        <dbReference type="SAM" id="Phobius"/>
    </source>
</evidence>
<dbReference type="InterPro" id="IPR044851">
    <property type="entry name" value="Wax_synthase"/>
</dbReference>
<keyword evidence="7 8" id="KW-0472">Membrane</keyword>
<comment type="caution">
    <text evidence="10">The sequence shown here is derived from an EMBL/GenBank/DDBJ whole genome shotgun (WGS) entry which is preliminary data.</text>
</comment>
<evidence type="ECO:0000256" key="5">
    <source>
        <dbReference type="ARBA" id="ARBA00022692"/>
    </source>
</evidence>
<keyword evidence="11" id="KW-1185">Reference proteome</keyword>
<gene>
    <name evidence="10" type="ORF">FMOSSE_LOCUS7496</name>
</gene>
<evidence type="ECO:0000313" key="11">
    <source>
        <dbReference type="Proteomes" id="UP000789375"/>
    </source>
</evidence>
<comment type="subcellular location">
    <subcellularLocation>
        <location evidence="1">Membrane</location>
        <topology evidence="1">Multi-pass membrane protein</topology>
    </subcellularLocation>
</comment>
<evidence type="ECO:0000313" key="10">
    <source>
        <dbReference type="EMBL" id="CAG8571882.1"/>
    </source>
</evidence>
<feature type="domain" description="Wax synthase" evidence="9">
    <location>
        <begin position="129"/>
        <end position="210"/>
    </location>
</feature>
<evidence type="ECO:0000256" key="2">
    <source>
        <dbReference type="ARBA" id="ARBA00005179"/>
    </source>
</evidence>
<dbReference type="AlphaFoldDB" id="A0A9N9G237"/>
<evidence type="ECO:0000256" key="7">
    <source>
        <dbReference type="ARBA" id="ARBA00023136"/>
    </source>
</evidence>
<dbReference type="EMBL" id="CAJVPP010001763">
    <property type="protein sequence ID" value="CAG8571882.1"/>
    <property type="molecule type" value="Genomic_DNA"/>
</dbReference>
<sequence length="290" mass="34628">MSLIFEILLIFIEYYLPEISSVPYPIRVLQYFTSSSNPKFFLSPFHALYCVMYGCMIYWNMIWMYEIYLIIASCLLYYIQSTKDASPNTVTSNNKSVPRNNFLIVFLKIPHNYLSHLECWLHDFLFHTPSLFNSPHLSCSPSEFWSKRWQKLYRNCFVELGYLPCKQFVNHYYPSSLPFKKEFAHMIGVFAGFWWSALFHEYIVHSIFGLGTGEHFTLFIFHGIIIIVWEIITVSFKKFTRVEQNNYVMKVIGFFVWNSILILSAPWFVEPYIRGRHYYCYPHFVCNKNS</sequence>
<organism evidence="10 11">
    <name type="scientific">Funneliformis mosseae</name>
    <name type="common">Endomycorrhizal fungus</name>
    <name type="synonym">Glomus mosseae</name>
    <dbReference type="NCBI Taxonomy" id="27381"/>
    <lineage>
        <taxon>Eukaryota</taxon>
        <taxon>Fungi</taxon>
        <taxon>Fungi incertae sedis</taxon>
        <taxon>Mucoromycota</taxon>
        <taxon>Glomeromycotina</taxon>
        <taxon>Glomeromycetes</taxon>
        <taxon>Glomerales</taxon>
        <taxon>Glomeraceae</taxon>
        <taxon>Funneliformis</taxon>
    </lineage>
</organism>
<feature type="transmembrane region" description="Helical" evidence="8">
    <location>
        <begin position="216"/>
        <end position="236"/>
    </location>
</feature>
<dbReference type="PANTHER" id="PTHR31595">
    <property type="entry name" value="LONG-CHAIN-ALCOHOL O-FATTY-ACYLTRANSFERASE 3-RELATED"/>
    <property type="match status" value="1"/>
</dbReference>